<organism evidence="2 3">
    <name type="scientific">Araneus ventricosus</name>
    <name type="common">Orbweaver spider</name>
    <name type="synonym">Epeira ventricosa</name>
    <dbReference type="NCBI Taxonomy" id="182803"/>
    <lineage>
        <taxon>Eukaryota</taxon>
        <taxon>Metazoa</taxon>
        <taxon>Ecdysozoa</taxon>
        <taxon>Arthropoda</taxon>
        <taxon>Chelicerata</taxon>
        <taxon>Arachnida</taxon>
        <taxon>Araneae</taxon>
        <taxon>Araneomorphae</taxon>
        <taxon>Entelegynae</taxon>
        <taxon>Araneoidea</taxon>
        <taxon>Araneidae</taxon>
        <taxon>Araneus</taxon>
    </lineage>
</organism>
<name>A0A4Y2SEE3_ARAVE</name>
<proteinExistence type="predicted"/>
<accession>A0A4Y2SEE3</accession>
<feature type="region of interest" description="Disordered" evidence="1">
    <location>
        <begin position="50"/>
        <end position="82"/>
    </location>
</feature>
<comment type="caution">
    <text evidence="2">The sequence shown here is derived from an EMBL/GenBank/DDBJ whole genome shotgun (WGS) entry which is preliminary data.</text>
</comment>
<evidence type="ECO:0000256" key="1">
    <source>
        <dbReference type="SAM" id="MobiDB-lite"/>
    </source>
</evidence>
<feature type="compositionally biased region" description="Basic and acidic residues" evidence="1">
    <location>
        <begin position="50"/>
        <end position="69"/>
    </location>
</feature>
<dbReference type="EMBL" id="BGPR01020900">
    <property type="protein sequence ID" value="GBN85689.1"/>
    <property type="molecule type" value="Genomic_DNA"/>
</dbReference>
<evidence type="ECO:0000313" key="3">
    <source>
        <dbReference type="Proteomes" id="UP000499080"/>
    </source>
</evidence>
<evidence type="ECO:0000313" key="2">
    <source>
        <dbReference type="EMBL" id="GBN85689.1"/>
    </source>
</evidence>
<dbReference type="Proteomes" id="UP000499080">
    <property type="component" value="Unassembled WGS sequence"/>
</dbReference>
<dbReference type="AlphaFoldDB" id="A0A4Y2SEE3"/>
<protein>
    <submittedName>
        <fullName evidence="2">Uncharacterized protein</fullName>
    </submittedName>
</protein>
<sequence length="82" mass="9491">MTTCFRGPDTYPRGDEGGLVVDVVRMQTPALVQELSSWSKGFLRWNLEDERRTRGPETREEEIETRLNSESDSDSNLDSRER</sequence>
<keyword evidence="3" id="KW-1185">Reference proteome</keyword>
<reference evidence="2 3" key="1">
    <citation type="journal article" date="2019" name="Sci. Rep.">
        <title>Orb-weaving spider Araneus ventricosus genome elucidates the spidroin gene catalogue.</title>
        <authorList>
            <person name="Kono N."/>
            <person name="Nakamura H."/>
            <person name="Ohtoshi R."/>
            <person name="Moran D.A.P."/>
            <person name="Shinohara A."/>
            <person name="Yoshida Y."/>
            <person name="Fujiwara M."/>
            <person name="Mori M."/>
            <person name="Tomita M."/>
            <person name="Arakawa K."/>
        </authorList>
    </citation>
    <scope>NUCLEOTIDE SEQUENCE [LARGE SCALE GENOMIC DNA]</scope>
</reference>
<gene>
    <name evidence="2" type="ORF">AVEN_211038_1</name>
</gene>